<dbReference type="Pfam" id="PF25372">
    <property type="entry name" value="DUF7885"/>
    <property type="match status" value="1"/>
</dbReference>
<dbReference type="AlphaFoldDB" id="A0AAP0WZ08"/>
<dbReference type="GO" id="GO:0031146">
    <property type="term" value="P:SCF-dependent proteasomal ubiquitin-dependent protein catabolic process"/>
    <property type="evidence" value="ECO:0007669"/>
    <property type="project" value="TreeGrafter"/>
</dbReference>
<dbReference type="EMBL" id="JBBPBK010000007">
    <property type="protein sequence ID" value="KAK9282236.1"/>
    <property type="molecule type" value="Genomic_DNA"/>
</dbReference>
<reference evidence="2 3" key="1">
    <citation type="journal article" date="2024" name="Plant J.">
        <title>Genome sequences and population genomics reveal climatic adaptation and genomic divergence between two closely related sweetgum species.</title>
        <authorList>
            <person name="Xu W.Q."/>
            <person name="Ren C.Q."/>
            <person name="Zhang X.Y."/>
            <person name="Comes H.P."/>
            <person name="Liu X.H."/>
            <person name="Li Y.G."/>
            <person name="Kettle C.J."/>
            <person name="Jalonen R."/>
            <person name="Gaisberger H."/>
            <person name="Ma Y.Z."/>
            <person name="Qiu Y.X."/>
        </authorList>
    </citation>
    <scope>NUCLEOTIDE SEQUENCE [LARGE SCALE GENOMIC DNA]</scope>
    <source>
        <strain evidence="2">Hangzhou</strain>
    </source>
</reference>
<organism evidence="2 3">
    <name type="scientific">Liquidambar formosana</name>
    <name type="common">Formosan gum</name>
    <dbReference type="NCBI Taxonomy" id="63359"/>
    <lineage>
        <taxon>Eukaryota</taxon>
        <taxon>Viridiplantae</taxon>
        <taxon>Streptophyta</taxon>
        <taxon>Embryophyta</taxon>
        <taxon>Tracheophyta</taxon>
        <taxon>Spermatophyta</taxon>
        <taxon>Magnoliopsida</taxon>
        <taxon>eudicotyledons</taxon>
        <taxon>Gunneridae</taxon>
        <taxon>Pentapetalae</taxon>
        <taxon>Saxifragales</taxon>
        <taxon>Altingiaceae</taxon>
        <taxon>Liquidambar</taxon>
    </lineage>
</organism>
<sequence length="481" mass="54252">MGKKAVVLPQERWELILSRADNLEAISLVCKEFFCISNNILHSLKVKNNLSIQQLRQLLKRFSRLKRIDLSKFEGEIDRAVLEIARSGLNVEALDVSYQKRITVESLRELGSNMNNLKTLVCRNIRYLEDSDLAAIATSLPWLEELDISYSMDYDDFNHFEDFAHSNNMYLELITDAGIEVLASKLKGLRRINISGNYLSDPSLLALSSNCVFLREIFASSCGRITQNCIALLFRRCPNLVSLSAHNIEMGSFEPSPSASSFTIENSIAYAKALSALDISGTVFSHSLLSSIAKAHIPLKELTLRNCYDLSISGLSLLLHAYQSLEILDLERVESLTDKDISDLSPYFHHLTYINLSYCCRLSDSTFAILTRNCPSLERIDMEDTGLGAEDDLVMDYGKNHQIEYLNLQYNNELRDGTLEKIGRSCPSLRTLNVSHCQHLTSKGIREIFKSCKKISQVWSLKRFGGGSEIESPTGSRFKDD</sequence>
<dbReference type="Gene3D" id="3.80.10.10">
    <property type="entry name" value="Ribonuclease Inhibitor"/>
    <property type="match status" value="3"/>
</dbReference>
<name>A0AAP0WZ08_LIQFO</name>
<gene>
    <name evidence="2" type="ORF">L1049_005150</name>
</gene>
<evidence type="ECO:0000313" key="2">
    <source>
        <dbReference type="EMBL" id="KAK9282236.1"/>
    </source>
</evidence>
<protein>
    <recommendedName>
        <fullName evidence="1">F-box/LRR-repeat protein 15-like leucin rich repeat domain-containing protein</fullName>
    </recommendedName>
</protein>
<accession>A0AAP0WZ08</accession>
<dbReference type="Proteomes" id="UP001415857">
    <property type="component" value="Unassembled WGS sequence"/>
</dbReference>
<proteinExistence type="predicted"/>
<dbReference type="SUPFAM" id="SSF52047">
    <property type="entry name" value="RNI-like"/>
    <property type="match status" value="1"/>
</dbReference>
<evidence type="ECO:0000259" key="1">
    <source>
        <dbReference type="Pfam" id="PF25372"/>
    </source>
</evidence>
<dbReference type="PANTHER" id="PTHR13318">
    <property type="entry name" value="PARTNER OF PAIRED, ISOFORM B-RELATED"/>
    <property type="match status" value="1"/>
</dbReference>
<keyword evidence="3" id="KW-1185">Reference proteome</keyword>
<dbReference type="InterPro" id="IPR032675">
    <property type="entry name" value="LRR_dom_sf"/>
</dbReference>
<dbReference type="GO" id="GO:0019005">
    <property type="term" value="C:SCF ubiquitin ligase complex"/>
    <property type="evidence" value="ECO:0007669"/>
    <property type="project" value="TreeGrafter"/>
</dbReference>
<evidence type="ECO:0000313" key="3">
    <source>
        <dbReference type="Proteomes" id="UP001415857"/>
    </source>
</evidence>
<dbReference type="InterPro" id="IPR057207">
    <property type="entry name" value="FBXL15_LRR"/>
</dbReference>
<dbReference type="InterPro" id="IPR001611">
    <property type="entry name" value="Leu-rich_rpt"/>
</dbReference>
<feature type="domain" description="F-box/LRR-repeat protein 15-like leucin rich repeat" evidence="1">
    <location>
        <begin position="174"/>
        <end position="371"/>
    </location>
</feature>
<comment type="caution">
    <text evidence="2">The sequence shown here is derived from an EMBL/GenBank/DDBJ whole genome shotgun (WGS) entry which is preliminary data.</text>
</comment>
<dbReference type="InterPro" id="IPR006553">
    <property type="entry name" value="Leu-rich_rpt_Cys-con_subtyp"/>
</dbReference>
<dbReference type="Pfam" id="PF13516">
    <property type="entry name" value="LRR_6"/>
    <property type="match status" value="1"/>
</dbReference>
<dbReference type="PANTHER" id="PTHR13318:SF238">
    <property type="entry name" value="F-BOX DOMAIN-CONTAINING PROTEIN"/>
    <property type="match status" value="1"/>
</dbReference>
<dbReference type="SMART" id="SM00367">
    <property type="entry name" value="LRR_CC"/>
    <property type="match status" value="8"/>
</dbReference>